<keyword evidence="10" id="KW-1185">Reference proteome</keyword>
<dbReference type="EMBL" id="JBEPMJ010000001">
    <property type="protein sequence ID" value="MET3748927.1"/>
    <property type="molecule type" value="Genomic_DNA"/>
</dbReference>
<evidence type="ECO:0000256" key="2">
    <source>
        <dbReference type="ARBA" id="ARBA00023015"/>
    </source>
</evidence>
<keyword evidence="3" id="KW-0238">DNA-binding</keyword>
<dbReference type="Pfam" id="PF00072">
    <property type="entry name" value="Response_reg"/>
    <property type="match status" value="1"/>
</dbReference>
<dbReference type="Pfam" id="PF12833">
    <property type="entry name" value="HTH_18"/>
    <property type="match status" value="1"/>
</dbReference>
<evidence type="ECO:0000256" key="6">
    <source>
        <dbReference type="PROSITE-ProRule" id="PRU00169"/>
    </source>
</evidence>
<comment type="function">
    <text evidence="5">May play the central regulatory role in sporulation. It may be an element of the effector pathway responsible for the activation of sporulation genes in response to nutritional stress. Spo0A may act in concert with spo0H (a sigma factor) to control the expression of some genes that are critical to the sporulation process.</text>
</comment>
<dbReference type="PROSITE" id="PS01124">
    <property type="entry name" value="HTH_ARAC_FAMILY_2"/>
    <property type="match status" value="1"/>
</dbReference>
<dbReference type="SUPFAM" id="SSF52172">
    <property type="entry name" value="CheY-like"/>
    <property type="match status" value="1"/>
</dbReference>
<keyword evidence="6" id="KW-0597">Phosphoprotein</keyword>
<feature type="modified residue" description="4-aspartylphosphate" evidence="6">
    <location>
        <position position="54"/>
    </location>
</feature>
<sequence>MKLLIVDDEELTRTGLISAIDWKSLGIDQIIQADDGIHGLEQARLYKPEIILCDVRMPRMNGITMLERLEKLLPDSVPVFMSGYSDKEYLKAAIRLKAVSYIEKPLNPSEVSQAVREAADLYIQKRHSRRGEVLKSMETASRLALLLTLPALPDIQTARRLFGELGFTVNSSTFFISFIIRMNTFPELSALEMFYQELSDFLEKRKINFIYTDKKHQNLLCFLFGQTEPSIRCFHEISDFICQRLSVLGRFSIAAGETVYGMAKAYQSYASAVILLQSSFFFPENTLLTPDRLNQSTKSSPELVSASPESEFADSLSSGLPESAFVLLDQLQEYFTENTKVFQNAVKDLYYKLFLTLDKARKQNLQTDDVYAEPIAEIIDRCFTFSELHQTLRRQTEDFLEHAGNQTHENPTIHMIKSYIGKHYMDETLSVKDISEHVFLSASYVCTFFKNETGHTLNQYLTEYRMEKAKQLLKDSRYRISDISSRVGYSDGNYFGKSFRKYSGLSPSEYREKNLK</sequence>
<evidence type="ECO:0000256" key="5">
    <source>
        <dbReference type="ARBA" id="ARBA00024867"/>
    </source>
</evidence>
<dbReference type="PANTHER" id="PTHR43280">
    <property type="entry name" value="ARAC-FAMILY TRANSCRIPTIONAL REGULATOR"/>
    <property type="match status" value="1"/>
</dbReference>
<evidence type="ECO:0000259" key="8">
    <source>
        <dbReference type="PROSITE" id="PS50110"/>
    </source>
</evidence>
<evidence type="ECO:0000259" key="7">
    <source>
        <dbReference type="PROSITE" id="PS01124"/>
    </source>
</evidence>
<keyword evidence="4" id="KW-0804">Transcription</keyword>
<keyword evidence="2" id="KW-0805">Transcription regulation</keyword>
<evidence type="ECO:0000256" key="4">
    <source>
        <dbReference type="ARBA" id="ARBA00023163"/>
    </source>
</evidence>
<comment type="caution">
    <text evidence="9">The sequence shown here is derived from an EMBL/GenBank/DDBJ whole genome shotgun (WGS) entry which is preliminary data.</text>
</comment>
<dbReference type="InterPro" id="IPR018062">
    <property type="entry name" value="HTH_AraC-typ_CS"/>
</dbReference>
<dbReference type="PROSITE" id="PS50110">
    <property type="entry name" value="RESPONSE_REGULATORY"/>
    <property type="match status" value="1"/>
</dbReference>
<dbReference type="InterPro" id="IPR009057">
    <property type="entry name" value="Homeodomain-like_sf"/>
</dbReference>
<evidence type="ECO:0000313" key="9">
    <source>
        <dbReference type="EMBL" id="MET3748927.1"/>
    </source>
</evidence>
<dbReference type="PRINTS" id="PR00032">
    <property type="entry name" value="HTHARAC"/>
</dbReference>
<dbReference type="PANTHER" id="PTHR43280:SF28">
    <property type="entry name" value="HTH-TYPE TRANSCRIPTIONAL ACTIVATOR RHAS"/>
    <property type="match status" value="1"/>
</dbReference>
<evidence type="ECO:0000256" key="1">
    <source>
        <dbReference type="ARBA" id="ARBA00018672"/>
    </source>
</evidence>
<dbReference type="SMART" id="SM00342">
    <property type="entry name" value="HTH_ARAC"/>
    <property type="match status" value="1"/>
</dbReference>
<accession>A0ABV2LXJ1</accession>
<name>A0ABV2LXJ1_9FIRM</name>
<dbReference type="PROSITE" id="PS00041">
    <property type="entry name" value="HTH_ARAC_FAMILY_1"/>
    <property type="match status" value="1"/>
</dbReference>
<dbReference type="InterPro" id="IPR011006">
    <property type="entry name" value="CheY-like_superfamily"/>
</dbReference>
<organism evidence="9 10">
    <name type="scientific">Blautia caecimuris</name>
    <dbReference type="NCBI Taxonomy" id="1796615"/>
    <lineage>
        <taxon>Bacteria</taxon>
        <taxon>Bacillati</taxon>
        <taxon>Bacillota</taxon>
        <taxon>Clostridia</taxon>
        <taxon>Lachnospirales</taxon>
        <taxon>Lachnospiraceae</taxon>
        <taxon>Blautia</taxon>
    </lineage>
</organism>
<dbReference type="CDD" id="cd17536">
    <property type="entry name" value="REC_YesN-like"/>
    <property type="match status" value="1"/>
</dbReference>
<dbReference type="SMART" id="SM00448">
    <property type="entry name" value="REC"/>
    <property type="match status" value="1"/>
</dbReference>
<feature type="domain" description="HTH araC/xylS-type" evidence="7">
    <location>
        <begin position="414"/>
        <end position="513"/>
    </location>
</feature>
<protein>
    <recommendedName>
        <fullName evidence="1">Stage 0 sporulation protein A homolog</fullName>
    </recommendedName>
</protein>
<dbReference type="RefSeq" id="WP_022067813.1">
    <property type="nucleotide sequence ID" value="NZ_BAABXP010000002.1"/>
</dbReference>
<gene>
    <name evidence="9" type="ORF">ABID24_000143</name>
</gene>
<evidence type="ECO:0000256" key="3">
    <source>
        <dbReference type="ARBA" id="ARBA00023125"/>
    </source>
</evidence>
<dbReference type="InterPro" id="IPR020449">
    <property type="entry name" value="Tscrpt_reg_AraC-type_HTH"/>
</dbReference>
<dbReference type="InterPro" id="IPR001789">
    <property type="entry name" value="Sig_transdc_resp-reg_receiver"/>
</dbReference>
<dbReference type="InterPro" id="IPR018060">
    <property type="entry name" value="HTH_AraC"/>
</dbReference>
<evidence type="ECO:0000313" key="10">
    <source>
        <dbReference type="Proteomes" id="UP001549106"/>
    </source>
</evidence>
<dbReference type="Gene3D" id="1.10.10.60">
    <property type="entry name" value="Homeodomain-like"/>
    <property type="match status" value="2"/>
</dbReference>
<dbReference type="SUPFAM" id="SSF46689">
    <property type="entry name" value="Homeodomain-like"/>
    <property type="match status" value="2"/>
</dbReference>
<reference evidence="9 10" key="1">
    <citation type="submission" date="2024-06" db="EMBL/GenBank/DDBJ databases">
        <title>Genomic Encyclopedia of Type Strains, Phase IV (KMG-IV): sequencing the most valuable type-strain genomes for metagenomic binning, comparative biology and taxonomic classification.</title>
        <authorList>
            <person name="Goeker M."/>
        </authorList>
    </citation>
    <scope>NUCLEOTIDE SEQUENCE [LARGE SCALE GENOMIC DNA]</scope>
    <source>
        <strain evidence="9 10">DSM 29492</strain>
    </source>
</reference>
<feature type="domain" description="Response regulatory" evidence="8">
    <location>
        <begin position="2"/>
        <end position="119"/>
    </location>
</feature>
<dbReference type="Proteomes" id="UP001549106">
    <property type="component" value="Unassembled WGS sequence"/>
</dbReference>
<proteinExistence type="predicted"/>
<dbReference type="Gene3D" id="3.40.50.2300">
    <property type="match status" value="1"/>
</dbReference>